<evidence type="ECO:0000256" key="5">
    <source>
        <dbReference type="ARBA" id="ARBA00023136"/>
    </source>
</evidence>
<evidence type="ECO:0000256" key="8">
    <source>
        <dbReference type="ARBA" id="ARBA00035585"/>
    </source>
</evidence>
<keyword evidence="10" id="KW-0813">Transport</keyword>
<dbReference type="HAMAP" id="MF_00454">
    <property type="entry name" value="FluC"/>
    <property type="match status" value="1"/>
</dbReference>
<keyword evidence="10" id="KW-0915">Sodium</keyword>
<keyword evidence="4 10" id="KW-1133">Transmembrane helix</keyword>
<dbReference type="GO" id="GO:0046872">
    <property type="term" value="F:metal ion binding"/>
    <property type="evidence" value="ECO:0007669"/>
    <property type="project" value="UniProtKB-KW"/>
</dbReference>
<dbReference type="NCBIfam" id="NF010824">
    <property type="entry name" value="PRK14228.1"/>
    <property type="match status" value="1"/>
</dbReference>
<keyword evidence="10" id="KW-0479">Metal-binding</keyword>
<dbReference type="STRING" id="479433.Caci_3967"/>
<keyword evidence="2 10" id="KW-1003">Cell membrane</keyword>
<sequence length="127" mass="12646" precursor="true">MGPLVITLIAVSVAAAIGASARYLLDKALTGRCASTLPIGTLTINITGAFLLGLLTGLAAHHGMPKNALTVLGTGFCGAYTTFSTFSYETMRLVEDGSIAEATTNVAVSLTAGMATAAAGLGAALLL</sequence>
<dbReference type="FunCoup" id="C7QES5">
    <property type="interactions" value="1"/>
</dbReference>
<keyword evidence="6 10" id="KW-0407">Ion channel</keyword>
<dbReference type="PANTHER" id="PTHR28259:SF1">
    <property type="entry name" value="FLUORIDE EXPORT PROTEIN 1-RELATED"/>
    <property type="match status" value="1"/>
</dbReference>
<comment type="similarity">
    <text evidence="7 10">Belongs to the fluoride channel Fluc/FEX (TC 1.A.43) family.</text>
</comment>
<dbReference type="NCBIfam" id="TIGR00494">
    <property type="entry name" value="crcB"/>
    <property type="match status" value="1"/>
</dbReference>
<dbReference type="AlphaFoldDB" id="C7QES5"/>
<dbReference type="EMBL" id="CP001700">
    <property type="protein sequence ID" value="ACU72845.1"/>
    <property type="molecule type" value="Genomic_DNA"/>
</dbReference>
<feature type="binding site" evidence="10">
    <location>
        <position position="81"/>
    </location>
    <ligand>
        <name>Na(+)</name>
        <dbReference type="ChEBI" id="CHEBI:29101"/>
        <note>structural</note>
    </ligand>
</feature>
<dbReference type="eggNOG" id="COG0239">
    <property type="taxonomic scope" value="Bacteria"/>
</dbReference>
<protein>
    <recommendedName>
        <fullName evidence="10">Fluoride-specific ion channel FluC</fullName>
    </recommendedName>
</protein>
<keyword evidence="5 10" id="KW-0472">Membrane</keyword>
<evidence type="ECO:0000313" key="11">
    <source>
        <dbReference type="EMBL" id="ACU72845.1"/>
    </source>
</evidence>
<accession>C7QES5</accession>
<feature type="transmembrane region" description="Helical" evidence="10">
    <location>
        <begin position="37"/>
        <end position="60"/>
    </location>
</feature>
<evidence type="ECO:0000313" key="12">
    <source>
        <dbReference type="Proteomes" id="UP000000851"/>
    </source>
</evidence>
<evidence type="ECO:0000256" key="3">
    <source>
        <dbReference type="ARBA" id="ARBA00022692"/>
    </source>
</evidence>
<gene>
    <name evidence="10" type="primary">fluC</name>
    <name evidence="10" type="synonym">crcB</name>
    <name evidence="11" type="ordered locus">Caci_3967</name>
</gene>
<comment type="activity regulation">
    <text evidence="10">Na(+) is not transported, but it plays an essential structural role and its presence is essential for fluoride channel function.</text>
</comment>
<organism evidence="11 12">
    <name type="scientific">Catenulispora acidiphila (strain DSM 44928 / JCM 14897 / NBRC 102108 / NRRL B-24433 / ID139908)</name>
    <dbReference type="NCBI Taxonomy" id="479433"/>
    <lineage>
        <taxon>Bacteria</taxon>
        <taxon>Bacillati</taxon>
        <taxon>Actinomycetota</taxon>
        <taxon>Actinomycetes</taxon>
        <taxon>Catenulisporales</taxon>
        <taxon>Catenulisporaceae</taxon>
        <taxon>Catenulispora</taxon>
    </lineage>
</organism>
<keyword evidence="12" id="KW-1185">Reference proteome</keyword>
<dbReference type="GO" id="GO:0005886">
    <property type="term" value="C:plasma membrane"/>
    <property type="evidence" value="ECO:0007669"/>
    <property type="project" value="UniProtKB-SubCell"/>
</dbReference>
<dbReference type="Pfam" id="PF02537">
    <property type="entry name" value="CRCB"/>
    <property type="match status" value="1"/>
</dbReference>
<evidence type="ECO:0000256" key="10">
    <source>
        <dbReference type="HAMAP-Rule" id="MF_00454"/>
    </source>
</evidence>
<keyword evidence="10" id="KW-0406">Ion transport</keyword>
<dbReference type="InterPro" id="IPR003691">
    <property type="entry name" value="FluC"/>
</dbReference>
<reference evidence="11 12" key="1">
    <citation type="journal article" date="2009" name="Stand. Genomic Sci.">
        <title>Complete genome sequence of Catenulispora acidiphila type strain (ID 139908).</title>
        <authorList>
            <person name="Copeland A."/>
            <person name="Lapidus A."/>
            <person name="Glavina Del Rio T."/>
            <person name="Nolan M."/>
            <person name="Lucas S."/>
            <person name="Chen F."/>
            <person name="Tice H."/>
            <person name="Cheng J.F."/>
            <person name="Bruce D."/>
            <person name="Goodwin L."/>
            <person name="Pitluck S."/>
            <person name="Mikhailova N."/>
            <person name="Pati A."/>
            <person name="Ivanova N."/>
            <person name="Mavromatis K."/>
            <person name="Chen A."/>
            <person name="Palaniappan K."/>
            <person name="Chain P."/>
            <person name="Land M."/>
            <person name="Hauser L."/>
            <person name="Chang Y.J."/>
            <person name="Jeffries C.D."/>
            <person name="Chertkov O."/>
            <person name="Brettin T."/>
            <person name="Detter J.C."/>
            <person name="Han C."/>
            <person name="Ali Z."/>
            <person name="Tindall B.J."/>
            <person name="Goker M."/>
            <person name="Bristow J."/>
            <person name="Eisen J.A."/>
            <person name="Markowitz V."/>
            <person name="Hugenholtz P."/>
            <person name="Kyrpides N.C."/>
            <person name="Klenk H.P."/>
        </authorList>
    </citation>
    <scope>NUCLEOTIDE SEQUENCE [LARGE SCALE GENOMIC DNA]</scope>
    <source>
        <strain evidence="12">DSM 44928 / JCM 14897 / NBRC 102108 / NRRL B-24433 / ID139908</strain>
    </source>
</reference>
<evidence type="ECO:0000256" key="4">
    <source>
        <dbReference type="ARBA" id="ARBA00022989"/>
    </source>
</evidence>
<dbReference type="KEGG" id="cai:Caci_3967"/>
<dbReference type="GO" id="GO:0140114">
    <property type="term" value="P:cellular detoxification of fluoride"/>
    <property type="evidence" value="ECO:0007669"/>
    <property type="project" value="UniProtKB-UniRule"/>
</dbReference>
<dbReference type="Proteomes" id="UP000000851">
    <property type="component" value="Chromosome"/>
</dbReference>
<feature type="transmembrane region" description="Helical" evidence="10">
    <location>
        <begin position="67"/>
        <end position="86"/>
    </location>
</feature>
<proteinExistence type="inferred from homology"/>
<dbReference type="HOGENOM" id="CLU_114342_2_1_11"/>
<feature type="binding site" evidence="10">
    <location>
        <position position="78"/>
    </location>
    <ligand>
        <name>Na(+)</name>
        <dbReference type="ChEBI" id="CHEBI:29101"/>
        <note>structural</note>
    </ligand>
</feature>
<dbReference type="PANTHER" id="PTHR28259">
    <property type="entry name" value="FLUORIDE EXPORT PROTEIN 1-RELATED"/>
    <property type="match status" value="1"/>
</dbReference>
<evidence type="ECO:0000256" key="2">
    <source>
        <dbReference type="ARBA" id="ARBA00022475"/>
    </source>
</evidence>
<dbReference type="GO" id="GO:0062054">
    <property type="term" value="F:fluoride channel activity"/>
    <property type="evidence" value="ECO:0007669"/>
    <property type="project" value="UniProtKB-UniRule"/>
</dbReference>
<feature type="transmembrane region" description="Helical" evidence="10">
    <location>
        <begin position="106"/>
        <end position="126"/>
    </location>
</feature>
<evidence type="ECO:0000256" key="7">
    <source>
        <dbReference type="ARBA" id="ARBA00035120"/>
    </source>
</evidence>
<evidence type="ECO:0000256" key="6">
    <source>
        <dbReference type="ARBA" id="ARBA00023303"/>
    </source>
</evidence>
<comment type="function">
    <text evidence="9 10">Fluoride-specific ion channel. Important for reducing fluoride concentration in the cell, thus reducing its toxicity.</text>
</comment>
<evidence type="ECO:0000256" key="9">
    <source>
        <dbReference type="ARBA" id="ARBA00049940"/>
    </source>
</evidence>
<dbReference type="InParanoid" id="C7QES5"/>
<comment type="catalytic activity">
    <reaction evidence="8">
        <text>fluoride(in) = fluoride(out)</text>
        <dbReference type="Rhea" id="RHEA:76159"/>
        <dbReference type="ChEBI" id="CHEBI:17051"/>
    </reaction>
    <physiologicalReaction direction="left-to-right" evidence="8">
        <dbReference type="Rhea" id="RHEA:76160"/>
    </physiologicalReaction>
</comment>
<name>C7QES5_CATAD</name>
<evidence type="ECO:0000256" key="1">
    <source>
        <dbReference type="ARBA" id="ARBA00004651"/>
    </source>
</evidence>
<comment type="subcellular location">
    <subcellularLocation>
        <location evidence="1 10">Cell membrane</location>
        <topology evidence="1 10">Multi-pass membrane protein</topology>
    </subcellularLocation>
</comment>
<keyword evidence="3 10" id="KW-0812">Transmembrane</keyword>